<name>T1JIU1_STRMM</name>
<reference evidence="1" key="2">
    <citation type="submission" date="2015-02" db="UniProtKB">
        <authorList>
            <consortium name="EnsemblMetazoa"/>
        </authorList>
    </citation>
    <scope>IDENTIFICATION</scope>
</reference>
<dbReference type="EMBL" id="AFFK01014253">
    <property type="status" value="NOT_ANNOTATED_CDS"/>
    <property type="molecule type" value="Genomic_DNA"/>
</dbReference>
<dbReference type="InterPro" id="IPR009125">
    <property type="entry name" value="ATPMK"/>
</dbReference>
<dbReference type="Proteomes" id="UP000014500">
    <property type="component" value="Unassembled WGS sequence"/>
</dbReference>
<accession>T1JIU1</accession>
<protein>
    <submittedName>
        <fullName evidence="1">Uncharacterized protein</fullName>
    </submittedName>
</protein>
<sequence>MITRILIGGPVITVLANHAAISLPAELRQTTSSGSENSANLFRKVSGSIFFDSMAGGGEKVDESQFKGMAKYFNSITDKGRANKKTEDKFYVLQKKMQLEFSDRLTAKATYLGVGLIIAFFMLKPKRQVVTDAAKPK</sequence>
<evidence type="ECO:0000313" key="1">
    <source>
        <dbReference type="EnsemblMetazoa" id="SMAR013772-PA"/>
    </source>
</evidence>
<reference evidence="2" key="1">
    <citation type="submission" date="2011-05" db="EMBL/GenBank/DDBJ databases">
        <authorList>
            <person name="Richards S.R."/>
            <person name="Qu J."/>
            <person name="Jiang H."/>
            <person name="Jhangiani S.N."/>
            <person name="Agravi P."/>
            <person name="Goodspeed R."/>
            <person name="Gross S."/>
            <person name="Mandapat C."/>
            <person name="Jackson L."/>
            <person name="Mathew T."/>
            <person name="Pu L."/>
            <person name="Thornton R."/>
            <person name="Saada N."/>
            <person name="Wilczek-Boney K.B."/>
            <person name="Lee S."/>
            <person name="Kovar C."/>
            <person name="Wu Y."/>
            <person name="Scherer S.E."/>
            <person name="Worley K.C."/>
            <person name="Muzny D.M."/>
            <person name="Gibbs R."/>
        </authorList>
    </citation>
    <scope>NUCLEOTIDE SEQUENCE</scope>
    <source>
        <strain evidence="2">Brora</strain>
    </source>
</reference>
<dbReference type="Pfam" id="PF14960">
    <property type="entry name" value="ATP_synth_reg"/>
    <property type="match status" value="1"/>
</dbReference>
<dbReference type="PhylomeDB" id="T1JIU1"/>
<dbReference type="EnsemblMetazoa" id="SMAR013772-RA">
    <property type="protein sequence ID" value="SMAR013772-PA"/>
    <property type="gene ID" value="SMAR013772"/>
</dbReference>
<keyword evidence="2" id="KW-1185">Reference proteome</keyword>
<dbReference type="AlphaFoldDB" id="T1JIU1"/>
<evidence type="ECO:0000313" key="2">
    <source>
        <dbReference type="Proteomes" id="UP000014500"/>
    </source>
</evidence>
<organism evidence="1 2">
    <name type="scientific">Strigamia maritima</name>
    <name type="common">European centipede</name>
    <name type="synonym">Geophilus maritimus</name>
    <dbReference type="NCBI Taxonomy" id="126957"/>
    <lineage>
        <taxon>Eukaryota</taxon>
        <taxon>Metazoa</taxon>
        <taxon>Ecdysozoa</taxon>
        <taxon>Arthropoda</taxon>
        <taxon>Myriapoda</taxon>
        <taxon>Chilopoda</taxon>
        <taxon>Pleurostigmophora</taxon>
        <taxon>Geophilomorpha</taxon>
        <taxon>Linotaeniidae</taxon>
        <taxon>Strigamia</taxon>
    </lineage>
</organism>
<proteinExistence type="predicted"/>
<dbReference type="HOGENOM" id="CLU_1867660_0_0_1"/>